<dbReference type="UniPathway" id="UPA00078"/>
<dbReference type="Gene3D" id="3.40.50.150">
    <property type="entry name" value="Vaccinia Virus protein VP39"/>
    <property type="match status" value="1"/>
</dbReference>
<keyword evidence="5 8" id="KW-0808">Transferase</keyword>
<keyword evidence="6 8" id="KW-0949">S-adenosyl-L-methionine</keyword>
<dbReference type="HAMAP" id="MF_00835">
    <property type="entry name" value="BioC"/>
    <property type="match status" value="1"/>
</dbReference>
<comment type="pathway">
    <text evidence="2 8">Cofactor biosynthesis; biotin biosynthesis.</text>
</comment>
<evidence type="ECO:0000256" key="3">
    <source>
        <dbReference type="ARBA" id="ARBA00012327"/>
    </source>
</evidence>
<dbReference type="GO" id="GO:0032259">
    <property type="term" value="P:methylation"/>
    <property type="evidence" value="ECO:0007669"/>
    <property type="project" value="UniProtKB-KW"/>
</dbReference>
<sequence length="267" mass="29740">MEQAILDYPLPYEDKSAVAEAFGKAAETYDSHAAFQREVGTRLLRLLPNDINGKTVLDLGCGTGYFAALLRERGANVICCDLSQQMLDKARERCGVEQMHYQLGDAESLPLASQSVDLVFSSLALQWCGDLSQPLREMRRVLKPSGGIYFSTLLDGSLSELREAWSVIDKYQHVNDFCSIDEIKIALAQSGSDCYQLDLPTITLWYDSAFSLMRDLKGIGASYVHGRSQGLTSRSMLQNVEQAYQKFRNYKGLVPATYQVCLGVIHI</sequence>
<dbReference type="Proteomes" id="UP000326936">
    <property type="component" value="Chromosome"/>
</dbReference>
<dbReference type="EC" id="2.1.1.197" evidence="3 8"/>
<comment type="function">
    <text evidence="8">Converts the free carboxyl group of a malonyl-thioester to its methyl ester by transfer of a methyl group from S-adenosyl-L-methionine (SAM). It allows to synthesize pimeloyl-ACP via the fatty acid synthetic pathway.</text>
</comment>
<reference evidence="10 11" key="1">
    <citation type="submission" date="2019-10" db="EMBL/GenBank/DDBJ databases">
        <title>Complete genome sequence of Vibrio sp. strain THAF100, isolated from non-filtered water from the water column of tank 6 of a marine aquarium containing stony-coral fragments. Water maintained at 26 degree C.</title>
        <authorList>
            <person name="Ruckert C."/>
            <person name="Franco A."/>
            <person name="Kalinowski J."/>
            <person name="Glaeser S."/>
        </authorList>
    </citation>
    <scope>NUCLEOTIDE SEQUENCE [LARGE SCALE GENOMIC DNA]</scope>
    <source>
        <strain evidence="10 11">THAF100</strain>
    </source>
</reference>
<dbReference type="OrthoDB" id="9760689at2"/>
<dbReference type="GO" id="GO:0010340">
    <property type="term" value="F:carboxyl-O-methyltransferase activity"/>
    <property type="evidence" value="ECO:0007669"/>
    <property type="project" value="UniProtKB-UniRule"/>
</dbReference>
<evidence type="ECO:0000256" key="5">
    <source>
        <dbReference type="ARBA" id="ARBA00022679"/>
    </source>
</evidence>
<keyword evidence="11" id="KW-1185">Reference proteome</keyword>
<evidence type="ECO:0000259" key="9">
    <source>
        <dbReference type="Pfam" id="PF08241"/>
    </source>
</evidence>
<dbReference type="EMBL" id="CP045350">
    <property type="protein sequence ID" value="QFT25970.1"/>
    <property type="molecule type" value="Genomic_DNA"/>
</dbReference>
<dbReference type="NCBIfam" id="TIGR02072">
    <property type="entry name" value="BioC"/>
    <property type="match status" value="1"/>
</dbReference>
<dbReference type="CDD" id="cd02440">
    <property type="entry name" value="AdoMet_MTases"/>
    <property type="match status" value="1"/>
</dbReference>
<dbReference type="GO" id="GO:0102130">
    <property type="term" value="F:malonyl-CoA methyltransferase activity"/>
    <property type="evidence" value="ECO:0007669"/>
    <property type="project" value="UniProtKB-EC"/>
</dbReference>
<dbReference type="PANTHER" id="PTHR13090:SF1">
    <property type="entry name" value="ARGININE-HYDROXYLASE NDUFAF5, MITOCHONDRIAL"/>
    <property type="match status" value="1"/>
</dbReference>
<dbReference type="GO" id="GO:0009102">
    <property type="term" value="P:biotin biosynthetic process"/>
    <property type="evidence" value="ECO:0007669"/>
    <property type="project" value="UniProtKB-UniRule"/>
</dbReference>
<dbReference type="PANTHER" id="PTHR13090">
    <property type="entry name" value="ARGININE-HYDROXYLASE NDUFAF5, MITOCHONDRIAL"/>
    <property type="match status" value="1"/>
</dbReference>
<evidence type="ECO:0000313" key="11">
    <source>
        <dbReference type="Proteomes" id="UP000326936"/>
    </source>
</evidence>
<evidence type="ECO:0000256" key="2">
    <source>
        <dbReference type="ARBA" id="ARBA00004746"/>
    </source>
</evidence>
<accession>A0A5P9CI67</accession>
<evidence type="ECO:0000313" key="10">
    <source>
        <dbReference type="EMBL" id="QFT25970.1"/>
    </source>
</evidence>
<dbReference type="Pfam" id="PF08241">
    <property type="entry name" value="Methyltransf_11"/>
    <property type="match status" value="1"/>
</dbReference>
<evidence type="ECO:0000256" key="6">
    <source>
        <dbReference type="ARBA" id="ARBA00022691"/>
    </source>
</evidence>
<dbReference type="GO" id="GO:0008757">
    <property type="term" value="F:S-adenosylmethionine-dependent methyltransferase activity"/>
    <property type="evidence" value="ECO:0007669"/>
    <property type="project" value="InterPro"/>
</dbReference>
<gene>
    <name evidence="10" type="primary">bioC1</name>
    <name evidence="8" type="synonym">bioC</name>
    <name evidence="10" type="ORF">FIV01_05980</name>
</gene>
<comment type="catalytic activity">
    <reaction evidence="1 8">
        <text>malonyl-[ACP] + S-adenosyl-L-methionine = malonyl-[ACP] methyl ester + S-adenosyl-L-homocysteine</text>
        <dbReference type="Rhea" id="RHEA:17105"/>
        <dbReference type="Rhea" id="RHEA-COMP:9623"/>
        <dbReference type="Rhea" id="RHEA-COMP:9954"/>
        <dbReference type="ChEBI" id="CHEBI:57856"/>
        <dbReference type="ChEBI" id="CHEBI:59789"/>
        <dbReference type="ChEBI" id="CHEBI:78449"/>
        <dbReference type="ChEBI" id="CHEBI:78845"/>
        <dbReference type="EC" id="2.1.1.197"/>
    </reaction>
</comment>
<dbReference type="AlphaFoldDB" id="A0A5P9CI67"/>
<dbReference type="SUPFAM" id="SSF53335">
    <property type="entry name" value="S-adenosyl-L-methionine-dependent methyltransferases"/>
    <property type="match status" value="1"/>
</dbReference>
<evidence type="ECO:0000256" key="1">
    <source>
        <dbReference type="ARBA" id="ARBA00000852"/>
    </source>
</evidence>
<proteinExistence type="inferred from homology"/>
<dbReference type="InterPro" id="IPR029063">
    <property type="entry name" value="SAM-dependent_MTases_sf"/>
</dbReference>
<evidence type="ECO:0000256" key="8">
    <source>
        <dbReference type="HAMAP-Rule" id="MF_00835"/>
    </source>
</evidence>
<evidence type="ECO:0000256" key="7">
    <source>
        <dbReference type="ARBA" id="ARBA00022756"/>
    </source>
</evidence>
<dbReference type="KEGG" id="vaq:FIV01_05980"/>
<protein>
    <recommendedName>
        <fullName evidence="3 8">Malonyl-[acyl-carrier protein] O-methyltransferase</fullName>
        <shortName evidence="8">Malonyl-ACP O-methyltransferase</shortName>
        <ecNumber evidence="3 8">2.1.1.197</ecNumber>
    </recommendedName>
    <alternativeName>
        <fullName evidence="8">Biotin synthesis protein BioC</fullName>
    </alternativeName>
</protein>
<comment type="similarity">
    <text evidence="8">Belongs to the methyltransferase superfamily.</text>
</comment>
<feature type="domain" description="Methyltransferase type 11" evidence="9">
    <location>
        <begin position="57"/>
        <end position="150"/>
    </location>
</feature>
<organism evidence="10 11">
    <name type="scientific">Vibrio aquimaris</name>
    <dbReference type="NCBI Taxonomy" id="2587862"/>
    <lineage>
        <taxon>Bacteria</taxon>
        <taxon>Pseudomonadati</taxon>
        <taxon>Pseudomonadota</taxon>
        <taxon>Gammaproteobacteria</taxon>
        <taxon>Vibrionales</taxon>
        <taxon>Vibrionaceae</taxon>
        <taxon>Vibrio</taxon>
    </lineage>
</organism>
<dbReference type="InterPro" id="IPR011814">
    <property type="entry name" value="BioC"/>
</dbReference>
<dbReference type="InterPro" id="IPR050602">
    <property type="entry name" value="Malonyl-ACP_OMT"/>
</dbReference>
<dbReference type="InterPro" id="IPR013216">
    <property type="entry name" value="Methyltransf_11"/>
</dbReference>
<keyword evidence="4 8" id="KW-0489">Methyltransferase</keyword>
<name>A0A5P9CI67_9VIBR</name>
<dbReference type="RefSeq" id="WP_152430176.1">
    <property type="nucleotide sequence ID" value="NZ_CBCSDK010000002.1"/>
</dbReference>
<evidence type="ECO:0000256" key="4">
    <source>
        <dbReference type="ARBA" id="ARBA00022603"/>
    </source>
</evidence>
<keyword evidence="7 8" id="KW-0093">Biotin biosynthesis</keyword>